<evidence type="ECO:0000313" key="5">
    <source>
        <dbReference type="EMBL" id="KAJ9536614.1"/>
    </source>
</evidence>
<feature type="coiled-coil region" evidence="1">
    <location>
        <begin position="1567"/>
        <end position="1622"/>
    </location>
</feature>
<feature type="coiled-coil region" evidence="1">
    <location>
        <begin position="1511"/>
        <end position="1538"/>
    </location>
</feature>
<dbReference type="PANTHER" id="PTHR33116:SF84">
    <property type="entry name" value="RNA-DIRECTED DNA POLYMERASE"/>
    <property type="match status" value="1"/>
</dbReference>
<proteinExistence type="predicted"/>
<keyword evidence="3" id="KW-0472">Membrane</keyword>
<comment type="caution">
    <text evidence="5">The sequence shown here is derived from an EMBL/GenBank/DDBJ whole genome shotgun (WGS) entry which is preliminary data.</text>
</comment>
<keyword evidence="3" id="KW-1133">Transmembrane helix</keyword>
<evidence type="ECO:0000256" key="1">
    <source>
        <dbReference type="SAM" id="Coils"/>
    </source>
</evidence>
<dbReference type="Pfam" id="PF00078">
    <property type="entry name" value="RVT_1"/>
    <property type="match status" value="1"/>
</dbReference>
<evidence type="ECO:0000259" key="4">
    <source>
        <dbReference type="PROSITE" id="PS50878"/>
    </source>
</evidence>
<keyword evidence="3" id="KW-0812">Transmembrane</keyword>
<sequence>MNPINKREDLAMGSDSKAPVLFKDEYELWVARFRLFIKRKDKGNLILKSIDYGAKPLPMHTVNGMRVVKEVEEMDEAEKTQYLIDLEAQNCLIQAIPNDIYRKLDSYCDIRQFLTFRSRRLQEFGDTLWLVCFEMGFEDLFVEDPSPVVVPSPTVPTSDRRSVFDRLSAPSDSRLKFGPDVKSFAAAVSNASNTLNFFPLEDKAQSSIRLPLELAQVAMKSHQATLFGYFLGPRLHFPLLLVSVFFFGFYKIAWFPLKKKQYVKSVWGKFGFLEAMMNKNGVYFFKFNDTGGCNQVIEGGPLMIRGVPLFVARWDPVKGLTKPEHSVCPLWVKLHNIPLVAFNKEGISRISSALGVPKQMDACTSAMCDKAWGRPSFAKVLVDVWAVGELKRDLKVMIPNLSGGPDVEVIIDVEYEWEPTQCKHCLVFGHKTSACPKGETKTAKTHKAPKLDEDGFQRVEKRQWRKKVVEPAGPSGVTKELSDVSKAKQSIVPEKSNHPVTVSLPLDKQGDQGRPEVVKDVVRDDLSGKEKQLKLKGILKNPHRPLIPDVAKSFNSFQPRRGIVISEPAKENSNRFSSLVDFSENDNSPILEQILPDKEQEVSQVKGSNLLDDASDEVCRSSFGNWSWFSNIGMCNGGTRILCAWDPRVLDIMLIDSHAQYMNCKVFVKGTPLAFFLSLVYGANTCVGRRLLWSGLRKFKVFLGNNPWLALGDFNSMLFPHDGLGGSSKRDRDMEEFSLCLEDVDLFDCRYGGTQYTWMQKPNGFGGIMRKLDRILLNSEFLSTFGDAEAYFHTRGISDHSPGVISFKGGRVPKHGGFKFDNFLTNHPCFIDVVRNAWRQDYEGCFMFRLVKRLQSLKTPFRKLRSDYGDLRKRVDFFRKELELVQQAVDSNPFNTDLRVDLAHFSLAFQQACLDEEEALRQRAKMHWLNEGDGNTKFFHQTVKEKRHFRRCTSIVDANGLFVQDDDVPNAFVDFYKSLMGMEDMGVVPYMEPLYFSRKLTLQESLSMLAPITDDEIKAAMFGIGNEKAPGSDGFSSKFFKAAWREVGSDVQRSVHDFFYRSRMLAQLNHTLICLIPKSPNASRVTDFRPISCCNVLFKCISKIVAERIKGALDGLINRAQSAFIPGRRISDNILLAHELVNGYWDKRVILVSLRKRVRKRVGQHLETCEAGTSEKLLVHRSQLESHLESHESSESIRRVRGSSRECLECLIRRVRIKAFIRSHQGHVTAPSRVTCKKRHTSAVVGLTMDSDITKLQTAAVDAYVNDLLNPNFFESINQRVNRFTDIIWKLKKENISLTDQVVTHEKSTSSQQAELLIKVTNLEDSLSKERSLITSLKKDLQNEHDQMLKHSFGNAQNLKLVTSLRKENDCLKKKVLELDEDKKVFEHKLISSQSRVMELSKQVTYFEQNLIIERSNFEKERKVFEEERNVLANERKSFELKSENFSQKISDLERKIVLDRKEFERRMNVIDSKKKSLKKPSLRVGKYNLHDFEDDIQVVQSERKLDDQKSVELQKRIVDLQNQLSDARGQFKRKEKVLQHEKKVLEQIIAEPKKPTLVEKDFADQKEAFKAEINKLTSKLSGLSTDIMNEQQMRSDQQKKLNDLLEERNKLSSKVKELEEIIFKAHDSSNVDSASRRHINSSGQIRTSNLFYDRRVDYSGNHRFSNSKFVWQVKGSSTKDIEVSMINPEPEDLPKKHIPRLDLVCEGVNEDSPNHHEGEKFNQRLLMLLEEKMKYSRSHEGTDIDVDCEVISDDADKFIDLIHCYCTYSYHRQQGPPRCAFKIDIRKAYDMVNWKFISSMMHGLGFHPAIIRWIMEMISTVSYSVAVNGVSEGFFMAKRGIRQGDPISPYLFTIVMEGFSLILQHCIDEADDFGFHNRCEDLSISHLCFADDLFVFTRGDLRSVEVLKKALAIFRSKSGLEPSLEKSEVFFGNVDGPTKEAILGCLPFSNGVFPIRYLGVPLSPVRLHNADFLGLVQRVRDRIHNWKCKFLSYGGRRQLIASVLQSMQLHWISVFTLPSGIVHSIEALCRNFLWAQGESARGKCRIAWNDICRPVNSGGLGLKRLAIWNKAFLAKHVWEILIKRSSLWIAWINAHCLKDRPIWDVVVRPDWSWTLRNILGTRALIRPFVFSKIGDGLSTNAWLDYWLECGTLQSLFSFRCFSGEGFSRSSTVKDVVDSLGVGWPNAWSLRAPILQNQIVPILSQSPDVFVWKMDHKQDEFSVSNAYYSFLGDIPIVNWSKVVWVKGYIPKHAMCTWMAIWKRLPTQDRLISWKHIPPDSNCLFCNACVETHGNLFFSCSVLADFWHKVCVEVELLNSPMDIFQVHDSLRWTDMQKIAFSAAIYTIWRERNARLFHKGARSLDALLKDVQDVVIARMAWRNRRRIKDHNDK</sequence>
<dbReference type="EMBL" id="JARYMX010000014">
    <property type="protein sequence ID" value="KAJ9536614.1"/>
    <property type="molecule type" value="Genomic_DNA"/>
</dbReference>
<dbReference type="InterPro" id="IPR026960">
    <property type="entry name" value="RVT-Znf"/>
</dbReference>
<dbReference type="PROSITE" id="PS50878">
    <property type="entry name" value="RT_POL"/>
    <property type="match status" value="1"/>
</dbReference>
<dbReference type="SUPFAM" id="SSF56219">
    <property type="entry name" value="DNase I-like"/>
    <property type="match status" value="1"/>
</dbReference>
<dbReference type="PANTHER" id="PTHR33116">
    <property type="entry name" value="REVERSE TRANSCRIPTASE ZINC-BINDING DOMAIN-CONTAINING PROTEIN-RELATED-RELATED"/>
    <property type="match status" value="1"/>
</dbReference>
<dbReference type="InterPro" id="IPR043502">
    <property type="entry name" value="DNA/RNA_pol_sf"/>
</dbReference>
<reference evidence="5" key="1">
    <citation type="submission" date="2023-03" db="EMBL/GenBank/DDBJ databases">
        <title>Chromosome-scale reference genome and RAD-based genetic map of yellow starthistle (Centaurea solstitialis) reveal putative structural variation and QTLs associated with invader traits.</title>
        <authorList>
            <person name="Reatini B."/>
            <person name="Cang F.A."/>
            <person name="Jiang Q."/>
            <person name="Mckibben M.T.W."/>
            <person name="Barker M.S."/>
            <person name="Rieseberg L.H."/>
            <person name="Dlugosch K.M."/>
        </authorList>
    </citation>
    <scope>NUCLEOTIDE SEQUENCE</scope>
    <source>
        <strain evidence="5">CAN-66</strain>
        <tissue evidence="5">Leaf</tissue>
    </source>
</reference>
<feature type="region of interest" description="Disordered" evidence="2">
    <location>
        <begin position="495"/>
        <end position="514"/>
    </location>
</feature>
<feature type="region of interest" description="Disordered" evidence="2">
    <location>
        <begin position="462"/>
        <end position="488"/>
    </location>
</feature>
<dbReference type="Proteomes" id="UP001172457">
    <property type="component" value="Unassembled WGS sequence"/>
</dbReference>
<dbReference type="SUPFAM" id="SSF56672">
    <property type="entry name" value="DNA/RNA polymerases"/>
    <property type="match status" value="1"/>
</dbReference>
<organism evidence="5 6">
    <name type="scientific">Centaurea solstitialis</name>
    <name type="common">yellow star-thistle</name>
    <dbReference type="NCBI Taxonomy" id="347529"/>
    <lineage>
        <taxon>Eukaryota</taxon>
        <taxon>Viridiplantae</taxon>
        <taxon>Streptophyta</taxon>
        <taxon>Embryophyta</taxon>
        <taxon>Tracheophyta</taxon>
        <taxon>Spermatophyta</taxon>
        <taxon>Magnoliopsida</taxon>
        <taxon>eudicotyledons</taxon>
        <taxon>Gunneridae</taxon>
        <taxon>Pentapetalae</taxon>
        <taxon>asterids</taxon>
        <taxon>campanulids</taxon>
        <taxon>Asterales</taxon>
        <taxon>Asteraceae</taxon>
        <taxon>Carduoideae</taxon>
        <taxon>Cardueae</taxon>
        <taxon>Centaureinae</taxon>
        <taxon>Centaurea</taxon>
    </lineage>
</organism>
<feature type="transmembrane region" description="Helical" evidence="3">
    <location>
        <begin position="237"/>
        <end position="257"/>
    </location>
</feature>
<keyword evidence="6" id="KW-1185">Reference proteome</keyword>
<name>A0AA38W3W1_9ASTR</name>
<evidence type="ECO:0000256" key="2">
    <source>
        <dbReference type="SAM" id="MobiDB-lite"/>
    </source>
</evidence>
<feature type="domain" description="Reverse transcriptase" evidence="4">
    <location>
        <begin position="1680"/>
        <end position="1963"/>
    </location>
</feature>
<keyword evidence="1" id="KW-0175">Coiled coil</keyword>
<dbReference type="InterPro" id="IPR000477">
    <property type="entry name" value="RT_dom"/>
</dbReference>
<dbReference type="Pfam" id="PF13966">
    <property type="entry name" value="zf-RVT"/>
    <property type="match status" value="1"/>
</dbReference>
<evidence type="ECO:0000313" key="6">
    <source>
        <dbReference type="Proteomes" id="UP001172457"/>
    </source>
</evidence>
<dbReference type="InterPro" id="IPR036691">
    <property type="entry name" value="Endo/exonu/phosph_ase_sf"/>
</dbReference>
<protein>
    <recommendedName>
        <fullName evidence="4">Reverse transcriptase domain-containing protein</fullName>
    </recommendedName>
</protein>
<accession>A0AA38W3W1</accession>
<evidence type="ECO:0000256" key="3">
    <source>
        <dbReference type="SAM" id="Phobius"/>
    </source>
</evidence>
<gene>
    <name evidence="5" type="ORF">OSB04_un000215</name>
</gene>
<feature type="coiled-coil region" evidence="1">
    <location>
        <begin position="1408"/>
        <end position="1456"/>
    </location>
</feature>
<dbReference type="Gene3D" id="3.60.10.10">
    <property type="entry name" value="Endonuclease/exonuclease/phosphatase"/>
    <property type="match status" value="1"/>
</dbReference>